<evidence type="ECO:0000313" key="1">
    <source>
        <dbReference type="EMBL" id="PQJ10720.1"/>
    </source>
</evidence>
<accession>A0A2S7SUY0</accession>
<dbReference type="EMBL" id="PPSL01000003">
    <property type="protein sequence ID" value="PQJ10720.1"/>
    <property type="molecule type" value="Genomic_DNA"/>
</dbReference>
<evidence type="ECO:0000313" key="2">
    <source>
        <dbReference type="Proteomes" id="UP000239872"/>
    </source>
</evidence>
<organism evidence="1 2">
    <name type="scientific">Flavipsychrobacter stenotrophus</name>
    <dbReference type="NCBI Taxonomy" id="2077091"/>
    <lineage>
        <taxon>Bacteria</taxon>
        <taxon>Pseudomonadati</taxon>
        <taxon>Bacteroidota</taxon>
        <taxon>Chitinophagia</taxon>
        <taxon>Chitinophagales</taxon>
        <taxon>Chitinophagaceae</taxon>
        <taxon>Flavipsychrobacter</taxon>
    </lineage>
</organism>
<keyword evidence="2" id="KW-1185">Reference proteome</keyword>
<comment type="caution">
    <text evidence="1">The sequence shown here is derived from an EMBL/GenBank/DDBJ whole genome shotgun (WGS) entry which is preliminary data.</text>
</comment>
<sequence length="182" mass="20994">MTKQTGRIKVCYKGYIGGRFFFVLLIALLSLNCQAQDSISYKGTSVNHIFMGAPQTTLKSHFGRPDKIIRDTDYSTGEVYYKLVYKKSKFQVSKAEKTFFGFDINDPLYTVCYKSACFKIGDEVSSLSALFPESYQFYLLDKKKYPKEKMLPLRVKFAQSDSYLIFECVGERIRSISTWDDL</sequence>
<protein>
    <submittedName>
        <fullName evidence="1">Uncharacterized protein</fullName>
    </submittedName>
</protein>
<reference evidence="1 2" key="1">
    <citation type="submission" date="2018-01" db="EMBL/GenBank/DDBJ databases">
        <title>A novel member of the phylum Bacteroidetes isolated from glacier ice.</title>
        <authorList>
            <person name="Liu Q."/>
            <person name="Xin Y.-H."/>
        </authorList>
    </citation>
    <scope>NUCLEOTIDE SEQUENCE [LARGE SCALE GENOMIC DNA]</scope>
    <source>
        <strain evidence="1 2">RB1R16</strain>
    </source>
</reference>
<dbReference type="AlphaFoldDB" id="A0A2S7SUY0"/>
<proteinExistence type="predicted"/>
<name>A0A2S7SUY0_9BACT</name>
<dbReference type="Proteomes" id="UP000239872">
    <property type="component" value="Unassembled WGS sequence"/>
</dbReference>
<gene>
    <name evidence="1" type="ORF">CJD36_012165</name>
</gene>